<dbReference type="PRINTS" id="PR01001">
    <property type="entry name" value="FADG3PDH"/>
</dbReference>
<keyword evidence="4" id="KW-0319">Glycerol metabolism</keyword>
<dbReference type="RefSeq" id="WP_316973748.1">
    <property type="nucleotide sequence ID" value="NZ_JAWIIJ010000006.1"/>
</dbReference>
<dbReference type="PANTHER" id="PTHR11985">
    <property type="entry name" value="GLYCEROL-3-PHOSPHATE DEHYDROGENASE"/>
    <property type="match status" value="1"/>
</dbReference>
<dbReference type="EC" id="1.-.-.-" evidence="9"/>
<evidence type="ECO:0000256" key="3">
    <source>
        <dbReference type="ARBA" id="ARBA00022630"/>
    </source>
</evidence>
<comment type="caution">
    <text evidence="9">The sequence shown here is derived from an EMBL/GenBank/DDBJ whole genome shotgun (WGS) entry which is preliminary data.</text>
</comment>
<dbReference type="InterPro" id="IPR000447">
    <property type="entry name" value="G3P_DH_FAD-dep"/>
</dbReference>
<dbReference type="Gene3D" id="3.50.50.60">
    <property type="entry name" value="FAD/NAD(P)-binding domain"/>
    <property type="match status" value="1"/>
</dbReference>
<keyword evidence="5" id="KW-0274">FAD</keyword>
<dbReference type="Gene3D" id="1.10.8.870">
    <property type="entry name" value="Alpha-glycerophosphate oxidase, cap domain"/>
    <property type="match status" value="1"/>
</dbReference>
<dbReference type="GO" id="GO:0016491">
    <property type="term" value="F:oxidoreductase activity"/>
    <property type="evidence" value="ECO:0007669"/>
    <property type="project" value="UniProtKB-KW"/>
</dbReference>
<evidence type="ECO:0000259" key="7">
    <source>
        <dbReference type="Pfam" id="PF01266"/>
    </source>
</evidence>
<dbReference type="Proteomes" id="UP001269819">
    <property type="component" value="Unassembled WGS sequence"/>
</dbReference>
<evidence type="ECO:0000259" key="8">
    <source>
        <dbReference type="Pfam" id="PF16901"/>
    </source>
</evidence>
<dbReference type="Gene3D" id="3.30.9.10">
    <property type="entry name" value="D-Amino Acid Oxidase, subunit A, domain 2"/>
    <property type="match status" value="1"/>
</dbReference>
<dbReference type="Pfam" id="PF01266">
    <property type="entry name" value="DAO"/>
    <property type="match status" value="1"/>
</dbReference>
<dbReference type="InterPro" id="IPR036188">
    <property type="entry name" value="FAD/NAD-bd_sf"/>
</dbReference>
<dbReference type="InterPro" id="IPR031656">
    <property type="entry name" value="DAO_C"/>
</dbReference>
<gene>
    <name evidence="9" type="ORF">RYS15_10510</name>
</gene>
<evidence type="ECO:0000256" key="5">
    <source>
        <dbReference type="ARBA" id="ARBA00022827"/>
    </source>
</evidence>
<dbReference type="SUPFAM" id="SSF51905">
    <property type="entry name" value="FAD/NAD(P)-binding domain"/>
    <property type="match status" value="1"/>
</dbReference>
<sequence length="534" mass="58875">MNTQQRKDWLSRFASDTPAYDLVVVGGGITGAGIAAEAAGSGLKVLLIEQQDFAWGTSSRSSKMVHGGLRYLGSGQLGLTRDAVNERQRLMAELPGLIEPLQFIMPHYRRQFPGPRLFGMLLRAYDRIAGVRSRRRLTPADTLNWVPGLNPQSLVAASGFTDAVTDDARLVLRVIDEARHAGAHCLNYVRAEQVLRDQDGRVTGLTVRDNSADNKDASVLTISAPLVISATGAWAGELQRNDGPPMRIRPLRGSHLVVPWSRLPVTCSVSLLHPQDRRPVFAFPWQGATVLGTTDLDHETPLTEEPGISQAEVDYLLRIVDELFPGRAIEEADILSTWAGVRPVVSRNEGKSASQENREHAIWDQQGLVTVAGGKLTTFRLIARETLQHGKNYLPSVQWRPASVPLFRPAPTLARPHHIGHQTWLRLTGSYGPALARVLDAGATTHIADTDTLWCELTWAAAQADVVHLDDLLLRRSRLGQILPDGAQAWLPAIREHCAGALGWDYDTWNTEVQRYLALWRNAYALPAQRSQTP</sequence>
<protein>
    <submittedName>
        <fullName evidence="9">Glycerol-3-phosphate dehydrogenase/oxidase</fullName>
        <ecNumber evidence="9">1.-.-.-</ecNumber>
    </submittedName>
</protein>
<evidence type="ECO:0000256" key="2">
    <source>
        <dbReference type="ARBA" id="ARBA00007330"/>
    </source>
</evidence>
<name>A0ABU3VXV9_9GAMM</name>
<keyword evidence="6 9" id="KW-0560">Oxidoreductase</keyword>
<keyword evidence="3" id="KW-0285">Flavoprotein</keyword>
<organism evidence="9 10">
    <name type="scientific">Marinobacter xestospongiae</name>
    <dbReference type="NCBI Taxonomy" id="994319"/>
    <lineage>
        <taxon>Bacteria</taxon>
        <taxon>Pseudomonadati</taxon>
        <taxon>Pseudomonadota</taxon>
        <taxon>Gammaproteobacteria</taxon>
        <taxon>Pseudomonadales</taxon>
        <taxon>Marinobacteraceae</taxon>
        <taxon>Marinobacter</taxon>
    </lineage>
</organism>
<evidence type="ECO:0000313" key="10">
    <source>
        <dbReference type="Proteomes" id="UP001269819"/>
    </source>
</evidence>
<evidence type="ECO:0000256" key="4">
    <source>
        <dbReference type="ARBA" id="ARBA00022798"/>
    </source>
</evidence>
<feature type="domain" description="Alpha-glycerophosphate oxidase C-terminal" evidence="8">
    <location>
        <begin position="413"/>
        <end position="506"/>
    </location>
</feature>
<dbReference type="InterPro" id="IPR038299">
    <property type="entry name" value="DAO_C_sf"/>
</dbReference>
<keyword evidence="10" id="KW-1185">Reference proteome</keyword>
<dbReference type="Pfam" id="PF16901">
    <property type="entry name" value="DAO_C"/>
    <property type="match status" value="1"/>
</dbReference>
<evidence type="ECO:0000256" key="1">
    <source>
        <dbReference type="ARBA" id="ARBA00001974"/>
    </source>
</evidence>
<proteinExistence type="inferred from homology"/>
<dbReference type="EMBL" id="JAWIIJ010000006">
    <property type="protein sequence ID" value="MDV2079123.1"/>
    <property type="molecule type" value="Genomic_DNA"/>
</dbReference>
<evidence type="ECO:0000313" key="9">
    <source>
        <dbReference type="EMBL" id="MDV2079123.1"/>
    </source>
</evidence>
<feature type="domain" description="FAD dependent oxidoreductase" evidence="7">
    <location>
        <begin position="21"/>
        <end position="373"/>
    </location>
</feature>
<dbReference type="InterPro" id="IPR006076">
    <property type="entry name" value="FAD-dep_OxRdtase"/>
</dbReference>
<reference evidence="9 10" key="1">
    <citation type="submission" date="2023-10" db="EMBL/GenBank/DDBJ databases">
        <title>Characteristics and mechanism of a salt-tolerant marine origin heterotrophic nitrifying- aerobic denitrifying bacteria Marinobacter xestospongiae HN1.</title>
        <authorList>
            <person name="Qi R."/>
        </authorList>
    </citation>
    <scope>NUCLEOTIDE SEQUENCE [LARGE SCALE GENOMIC DNA]</scope>
    <source>
        <strain evidence="9 10">HN1</strain>
    </source>
</reference>
<comment type="cofactor">
    <cofactor evidence="1">
        <name>FAD</name>
        <dbReference type="ChEBI" id="CHEBI:57692"/>
    </cofactor>
</comment>
<evidence type="ECO:0000256" key="6">
    <source>
        <dbReference type="ARBA" id="ARBA00023002"/>
    </source>
</evidence>
<comment type="similarity">
    <text evidence="2">Belongs to the FAD-dependent glycerol-3-phosphate dehydrogenase family.</text>
</comment>
<accession>A0ABU3VXV9</accession>
<dbReference type="PANTHER" id="PTHR11985:SF35">
    <property type="entry name" value="ANAEROBIC GLYCEROL-3-PHOSPHATE DEHYDROGENASE SUBUNIT A"/>
    <property type="match status" value="1"/>
</dbReference>